<dbReference type="Proteomes" id="UP000322225">
    <property type="component" value="Chromosome 1"/>
</dbReference>
<keyword evidence="2" id="KW-0496">Mitochondrion</keyword>
<protein>
    <submittedName>
        <fullName evidence="5">Uncharacterized protein</fullName>
    </submittedName>
</protein>
<feature type="region of interest" description="Disordered" evidence="4">
    <location>
        <begin position="18"/>
        <end position="97"/>
    </location>
</feature>
<evidence type="ECO:0000256" key="2">
    <source>
        <dbReference type="ARBA" id="ARBA00023128"/>
    </source>
</evidence>
<dbReference type="KEGG" id="ksn:43591245"/>
<feature type="compositionally biased region" description="Pro residues" evidence="4">
    <location>
        <begin position="29"/>
        <end position="39"/>
    </location>
</feature>
<evidence type="ECO:0000313" key="5">
    <source>
        <dbReference type="EMBL" id="WWD15651.1"/>
    </source>
</evidence>
<comment type="subcellular location">
    <subcellularLocation>
        <location evidence="1">Mitochondrion</location>
    </subcellularLocation>
</comment>
<dbReference type="GO" id="GO:0005739">
    <property type="term" value="C:mitochondrion"/>
    <property type="evidence" value="ECO:0007669"/>
    <property type="project" value="UniProtKB-SubCell"/>
</dbReference>
<proteinExistence type="inferred from homology"/>
<sequence>MRPTFLLRATHYKPSIQFLGKRSNVPHAPHAPAPHPCSPPEITDSFQSFLVKLQSSSGGASNPSSNPKGSNPSSSQTSSSTSASTSASSGSGKPVDFENFWEAPSYLWTPKEVSEKEIESIMSGGATDIRTGP</sequence>
<evidence type="ECO:0000256" key="3">
    <source>
        <dbReference type="ARBA" id="ARBA00043970"/>
    </source>
</evidence>
<evidence type="ECO:0000256" key="1">
    <source>
        <dbReference type="ARBA" id="ARBA00004173"/>
    </source>
</evidence>
<feature type="region of interest" description="Disordered" evidence="4">
    <location>
        <begin position="112"/>
        <end position="133"/>
    </location>
</feature>
<dbReference type="Pfam" id="PF10937">
    <property type="entry name" value="Kgd4-YMR31"/>
    <property type="match status" value="1"/>
</dbReference>
<dbReference type="EMBL" id="CP144051">
    <property type="protein sequence ID" value="WWD15651.1"/>
    <property type="molecule type" value="Genomic_DNA"/>
</dbReference>
<reference evidence="5" key="2">
    <citation type="submission" date="2024-01" db="EMBL/GenBank/DDBJ databases">
        <title>Comparative genomics of Cryptococcus and Kwoniella reveals pathogenesis evolution and contrasting modes of karyotype evolution via chromosome fusion or intercentromeric recombination.</title>
        <authorList>
            <person name="Coelho M.A."/>
            <person name="David-Palma M."/>
            <person name="Shea T."/>
            <person name="Bowers K."/>
            <person name="McGinley-Smith S."/>
            <person name="Mohammad A.W."/>
            <person name="Gnirke A."/>
            <person name="Yurkov A.M."/>
            <person name="Nowrousian M."/>
            <person name="Sun S."/>
            <person name="Cuomo C.A."/>
            <person name="Heitman J."/>
        </authorList>
    </citation>
    <scope>NUCLEOTIDE SEQUENCE</scope>
    <source>
        <strain evidence="5">CBS 12478</strain>
    </source>
</reference>
<dbReference type="InterPro" id="IPR020373">
    <property type="entry name" value="Kgd4/YMR-31"/>
</dbReference>
<dbReference type="GO" id="GO:0006103">
    <property type="term" value="P:2-oxoglutarate metabolic process"/>
    <property type="evidence" value="ECO:0007669"/>
    <property type="project" value="InterPro"/>
</dbReference>
<dbReference type="GeneID" id="43591245"/>
<comment type="similarity">
    <text evidence="3">Belongs to the alpha-ketoglutarate dehydrogenase component 4 family.</text>
</comment>
<feature type="compositionally biased region" description="Low complexity" evidence="4">
    <location>
        <begin position="55"/>
        <end position="92"/>
    </location>
</feature>
<evidence type="ECO:0000256" key="4">
    <source>
        <dbReference type="SAM" id="MobiDB-lite"/>
    </source>
</evidence>
<dbReference type="AlphaFoldDB" id="A0AAJ8LE69"/>
<reference evidence="5" key="1">
    <citation type="submission" date="2017-08" db="EMBL/GenBank/DDBJ databases">
        <authorList>
            <person name="Cuomo C."/>
            <person name="Billmyre B."/>
            <person name="Heitman J."/>
        </authorList>
    </citation>
    <scope>NUCLEOTIDE SEQUENCE</scope>
    <source>
        <strain evidence="5">CBS 12478</strain>
    </source>
</reference>
<organism evidence="5 6">
    <name type="scientific">Kwoniella shandongensis</name>
    <dbReference type="NCBI Taxonomy" id="1734106"/>
    <lineage>
        <taxon>Eukaryota</taxon>
        <taxon>Fungi</taxon>
        <taxon>Dikarya</taxon>
        <taxon>Basidiomycota</taxon>
        <taxon>Agaricomycotina</taxon>
        <taxon>Tremellomycetes</taxon>
        <taxon>Tremellales</taxon>
        <taxon>Cryptococcaceae</taxon>
        <taxon>Kwoniella</taxon>
    </lineage>
</organism>
<evidence type="ECO:0000313" key="6">
    <source>
        <dbReference type="Proteomes" id="UP000322225"/>
    </source>
</evidence>
<dbReference type="RefSeq" id="XP_065822790.1">
    <property type="nucleotide sequence ID" value="XM_065966718.1"/>
</dbReference>
<gene>
    <name evidence="5" type="ORF">CI109_100073</name>
</gene>
<keyword evidence="6" id="KW-1185">Reference proteome</keyword>
<name>A0AAJ8LE69_9TREE</name>
<accession>A0AAJ8LE69</accession>